<dbReference type="EMBL" id="CADIJZ010000001">
    <property type="protein sequence ID" value="CAB3639568.1"/>
    <property type="molecule type" value="Genomic_DNA"/>
</dbReference>
<dbReference type="OrthoDB" id="6766492at2"/>
<keyword evidence="6" id="KW-0769">Symport</keyword>
<feature type="transmembrane region" description="Helical" evidence="9">
    <location>
        <begin position="155"/>
        <end position="178"/>
    </location>
</feature>
<evidence type="ECO:0000256" key="1">
    <source>
        <dbReference type="ARBA" id="ARBA00004651"/>
    </source>
</evidence>
<evidence type="ECO:0000256" key="6">
    <source>
        <dbReference type="ARBA" id="ARBA00022847"/>
    </source>
</evidence>
<dbReference type="InterPro" id="IPR005829">
    <property type="entry name" value="Sugar_transporter_CS"/>
</dbReference>
<sequence>MNATTAASLAGSRRNSWRAVIAASIGNALEWFDLVVYGFFAVVIAKLFFPAGNDTVSLLLTLGTFGVSFFMRPLGAIVIGAYADRAGRKAALTLSILLMMGGTLIIAILPTYKSIGIAAPVILVIARLMQGFSAGGEFGSATAFLAEHVPARRGFFASWQVASQGLTTLLAAGFGVVLTGNLTPDQMTSWGWRVPFFFGLLIGPVAWYIRTKLEETPEFLAAETTTTPLRDTFTSHKLRLLIAIGAVVLGTVSTYLVLFMPTFGVKQLGLEPSVAFSAIALTGLIQMLFSPLVGHLSDRHGRTTVMLISALLLLVLIYPAFVYLVAHPTFGTLIALQVMLGFLMTGYFAALPGLLSEMFPVQTRTTGMSLAYNIAVTVFGGFGPFIIAWLIGFTGSKAAPSYYLIFAALVSLAALMAARRKLGFR</sequence>
<dbReference type="Proteomes" id="UP000494205">
    <property type="component" value="Unassembled WGS sequence"/>
</dbReference>
<feature type="transmembrane region" description="Helical" evidence="9">
    <location>
        <begin position="240"/>
        <end position="261"/>
    </location>
</feature>
<keyword evidence="4" id="KW-1003">Cell membrane</keyword>
<evidence type="ECO:0000256" key="8">
    <source>
        <dbReference type="ARBA" id="ARBA00023136"/>
    </source>
</evidence>
<evidence type="ECO:0000313" key="11">
    <source>
        <dbReference type="EMBL" id="CAB3639568.1"/>
    </source>
</evidence>
<keyword evidence="13" id="KW-1185">Reference proteome</keyword>
<dbReference type="RefSeq" id="WP_102630551.1">
    <property type="nucleotide sequence ID" value="NZ_CADIJZ010000001.1"/>
</dbReference>
<evidence type="ECO:0000256" key="9">
    <source>
        <dbReference type="SAM" id="Phobius"/>
    </source>
</evidence>
<feature type="transmembrane region" description="Helical" evidence="9">
    <location>
        <begin position="370"/>
        <end position="393"/>
    </location>
</feature>
<dbReference type="Proteomes" id="UP000235659">
    <property type="component" value="Unassembled WGS sequence"/>
</dbReference>
<dbReference type="FunFam" id="1.20.1250.20:FF:000001">
    <property type="entry name" value="Dicarboxylate MFS transporter"/>
    <property type="match status" value="1"/>
</dbReference>
<reference evidence="12 13" key="1">
    <citation type="submission" date="2018-01" db="EMBL/GenBank/DDBJ databases">
        <title>Whole genome analyses suggest that Burkholderia sensu lato contains two further novel genera in the rhizoxinica-symbiotica group Mycetohabitans gen. nov., and Trinickia gen. nov.: implications for the evolution of diazotrophy and nodulation in the Burkholderiaceae.</title>
        <authorList>
            <person name="Estrada-de los Santos P."/>
            <person name="Palmer M."/>
            <person name="Chavez-Ramirez B."/>
            <person name="Beukes C."/>
            <person name="Steenkamp E.T."/>
            <person name="Hirsch A.M."/>
            <person name="Manyaka P."/>
            <person name="Maluk M."/>
            <person name="Lafos M."/>
            <person name="Crook M."/>
            <person name="Gross E."/>
            <person name="Simon M.F."/>
            <person name="Bueno dos Reis Junior F."/>
            <person name="Poole P.S."/>
            <person name="Venter S.N."/>
            <person name="James E.K."/>
        </authorList>
    </citation>
    <scope>NUCLEOTIDE SEQUENCE [LARGE SCALE GENOMIC DNA]</scope>
    <source>
        <strain evidence="12 13">WSM 3937</strain>
    </source>
</reference>
<evidence type="ECO:0000256" key="4">
    <source>
        <dbReference type="ARBA" id="ARBA00022475"/>
    </source>
</evidence>
<accession>A0A2N7WYP1</accession>
<dbReference type="PROSITE" id="PS00216">
    <property type="entry name" value="SUGAR_TRANSPORT_1"/>
    <property type="match status" value="1"/>
</dbReference>
<evidence type="ECO:0000256" key="7">
    <source>
        <dbReference type="ARBA" id="ARBA00022989"/>
    </source>
</evidence>
<keyword evidence="7 9" id="KW-1133">Transmembrane helix</keyword>
<dbReference type="Gene3D" id="1.20.1250.20">
    <property type="entry name" value="MFS general substrate transporter like domains"/>
    <property type="match status" value="2"/>
</dbReference>
<reference evidence="11 14" key="2">
    <citation type="submission" date="2020-04" db="EMBL/GenBank/DDBJ databases">
        <authorList>
            <person name="De Canck E."/>
        </authorList>
    </citation>
    <scope>NUCLEOTIDE SEQUENCE [LARGE SCALE GENOMIC DNA]</scope>
    <source>
        <strain evidence="11 14">LMG 27174</strain>
    </source>
</reference>
<dbReference type="GO" id="GO:0005886">
    <property type="term" value="C:plasma membrane"/>
    <property type="evidence" value="ECO:0007669"/>
    <property type="project" value="UniProtKB-SubCell"/>
</dbReference>
<keyword evidence="3" id="KW-0813">Transport</keyword>
<proteinExistence type="inferred from homology"/>
<evidence type="ECO:0000256" key="3">
    <source>
        <dbReference type="ARBA" id="ARBA00022448"/>
    </source>
</evidence>
<comment type="similarity">
    <text evidence="2">Belongs to the major facilitator superfamily. Metabolite:H+ Symporter (MHS) family (TC 2.A.1.6) family.</text>
</comment>
<dbReference type="GO" id="GO:0015293">
    <property type="term" value="F:symporter activity"/>
    <property type="evidence" value="ECO:0007669"/>
    <property type="project" value="UniProtKB-KW"/>
</dbReference>
<dbReference type="Pfam" id="PF07690">
    <property type="entry name" value="MFS_1"/>
    <property type="match status" value="1"/>
</dbReference>
<dbReference type="InterPro" id="IPR036259">
    <property type="entry name" value="MFS_trans_sf"/>
</dbReference>
<feature type="transmembrane region" description="Helical" evidence="9">
    <location>
        <begin position="115"/>
        <end position="134"/>
    </location>
</feature>
<feature type="transmembrane region" description="Helical" evidence="9">
    <location>
        <begin position="273"/>
        <end position="293"/>
    </location>
</feature>
<feature type="transmembrane region" description="Helical" evidence="9">
    <location>
        <begin position="58"/>
        <end position="83"/>
    </location>
</feature>
<dbReference type="InterPro" id="IPR005828">
    <property type="entry name" value="MFS_sugar_transport-like"/>
</dbReference>
<gene>
    <name evidence="11" type="primary">proP_1</name>
    <name evidence="12" type="ORF">C0Z16_02030</name>
    <name evidence="11" type="ORF">LMG27174_00407</name>
</gene>
<dbReference type="Pfam" id="PF00083">
    <property type="entry name" value="Sugar_tr"/>
    <property type="match status" value="1"/>
</dbReference>
<dbReference type="EMBL" id="PNXY01000001">
    <property type="protein sequence ID" value="PMS34355.1"/>
    <property type="molecule type" value="Genomic_DNA"/>
</dbReference>
<dbReference type="InterPro" id="IPR020846">
    <property type="entry name" value="MFS_dom"/>
</dbReference>
<keyword evidence="5 9" id="KW-0812">Transmembrane</keyword>
<evidence type="ECO:0000256" key="2">
    <source>
        <dbReference type="ARBA" id="ARBA00008240"/>
    </source>
</evidence>
<dbReference type="AlphaFoldDB" id="A0A2N7WYP1"/>
<evidence type="ECO:0000256" key="5">
    <source>
        <dbReference type="ARBA" id="ARBA00022692"/>
    </source>
</evidence>
<dbReference type="InterPro" id="IPR011701">
    <property type="entry name" value="MFS"/>
</dbReference>
<evidence type="ECO:0000313" key="14">
    <source>
        <dbReference type="Proteomes" id="UP000494205"/>
    </source>
</evidence>
<organism evidence="11 14">
    <name type="scientific">Paraburkholderia rhynchosiae</name>
    <dbReference type="NCBI Taxonomy" id="487049"/>
    <lineage>
        <taxon>Bacteria</taxon>
        <taxon>Pseudomonadati</taxon>
        <taxon>Pseudomonadota</taxon>
        <taxon>Betaproteobacteria</taxon>
        <taxon>Burkholderiales</taxon>
        <taxon>Burkholderiaceae</taxon>
        <taxon>Paraburkholderia</taxon>
    </lineage>
</organism>
<feature type="transmembrane region" description="Helical" evidence="9">
    <location>
        <begin position="90"/>
        <end position="109"/>
    </location>
</feature>
<feature type="transmembrane region" description="Helical" evidence="9">
    <location>
        <begin position="190"/>
        <end position="209"/>
    </location>
</feature>
<evidence type="ECO:0000313" key="13">
    <source>
        <dbReference type="Proteomes" id="UP000235659"/>
    </source>
</evidence>
<dbReference type="SUPFAM" id="SSF103473">
    <property type="entry name" value="MFS general substrate transporter"/>
    <property type="match status" value="1"/>
</dbReference>
<evidence type="ECO:0000259" key="10">
    <source>
        <dbReference type="PROSITE" id="PS50850"/>
    </source>
</evidence>
<protein>
    <submittedName>
        <fullName evidence="12">MFS transporter</fullName>
    </submittedName>
    <submittedName>
        <fullName evidence="11">Proline/betaine transporter</fullName>
    </submittedName>
</protein>
<feature type="domain" description="Major facilitator superfamily (MFS) profile" evidence="10">
    <location>
        <begin position="19"/>
        <end position="425"/>
    </location>
</feature>
<comment type="subcellular location">
    <subcellularLocation>
        <location evidence="1">Cell membrane</location>
        <topology evidence="1">Multi-pass membrane protein</topology>
    </subcellularLocation>
</comment>
<keyword evidence="8 9" id="KW-0472">Membrane</keyword>
<feature type="transmembrane region" description="Helical" evidence="9">
    <location>
        <begin position="305"/>
        <end position="324"/>
    </location>
</feature>
<dbReference type="PANTHER" id="PTHR43528">
    <property type="entry name" value="ALPHA-KETOGLUTARATE PERMEASE"/>
    <property type="match status" value="1"/>
</dbReference>
<dbReference type="PROSITE" id="PS50850">
    <property type="entry name" value="MFS"/>
    <property type="match status" value="1"/>
</dbReference>
<evidence type="ECO:0000313" key="12">
    <source>
        <dbReference type="EMBL" id="PMS34355.1"/>
    </source>
</evidence>
<name>A0A2N7WYP1_9BURK</name>
<feature type="transmembrane region" description="Helical" evidence="9">
    <location>
        <begin position="330"/>
        <end position="350"/>
    </location>
</feature>
<dbReference type="PANTHER" id="PTHR43528:SF1">
    <property type="entry name" value="ALPHA-KETOGLUTARATE PERMEASE"/>
    <property type="match status" value="1"/>
</dbReference>
<dbReference type="InterPro" id="IPR051084">
    <property type="entry name" value="H+-coupled_symporters"/>
</dbReference>
<feature type="transmembrane region" description="Helical" evidence="9">
    <location>
        <begin position="399"/>
        <end position="418"/>
    </location>
</feature>